<proteinExistence type="predicted"/>
<evidence type="ECO:0000256" key="1">
    <source>
        <dbReference type="SAM" id="Phobius"/>
    </source>
</evidence>
<protein>
    <submittedName>
        <fullName evidence="2">Uncharacterized protein</fullName>
    </submittedName>
</protein>
<keyword evidence="1" id="KW-1133">Transmembrane helix</keyword>
<keyword evidence="3" id="KW-1185">Reference proteome</keyword>
<dbReference type="AlphaFoldDB" id="A0AA88ADS4"/>
<evidence type="ECO:0000313" key="3">
    <source>
        <dbReference type="Proteomes" id="UP001187192"/>
    </source>
</evidence>
<dbReference type="Proteomes" id="UP001187192">
    <property type="component" value="Unassembled WGS sequence"/>
</dbReference>
<sequence>MDGSVAGLVSWLAPPGLVSGWVSGWLVRRKKMSFYGAEEEWRLVGFAGANLFIVKKYCSKITKMSQTLHHKTKEK</sequence>
<evidence type="ECO:0000313" key="2">
    <source>
        <dbReference type="EMBL" id="GMN51317.1"/>
    </source>
</evidence>
<comment type="caution">
    <text evidence="2">The sequence shown here is derived from an EMBL/GenBank/DDBJ whole genome shotgun (WGS) entry which is preliminary data.</text>
</comment>
<feature type="transmembrane region" description="Helical" evidence="1">
    <location>
        <begin position="6"/>
        <end position="27"/>
    </location>
</feature>
<keyword evidence="1" id="KW-0812">Transmembrane</keyword>
<keyword evidence="1" id="KW-0472">Membrane</keyword>
<name>A0AA88ADS4_FICCA</name>
<dbReference type="EMBL" id="BTGU01000037">
    <property type="protein sequence ID" value="GMN51317.1"/>
    <property type="molecule type" value="Genomic_DNA"/>
</dbReference>
<accession>A0AA88ADS4</accession>
<gene>
    <name evidence="2" type="ORF">TIFTF001_020471</name>
</gene>
<organism evidence="2 3">
    <name type="scientific">Ficus carica</name>
    <name type="common">Common fig</name>
    <dbReference type="NCBI Taxonomy" id="3494"/>
    <lineage>
        <taxon>Eukaryota</taxon>
        <taxon>Viridiplantae</taxon>
        <taxon>Streptophyta</taxon>
        <taxon>Embryophyta</taxon>
        <taxon>Tracheophyta</taxon>
        <taxon>Spermatophyta</taxon>
        <taxon>Magnoliopsida</taxon>
        <taxon>eudicotyledons</taxon>
        <taxon>Gunneridae</taxon>
        <taxon>Pentapetalae</taxon>
        <taxon>rosids</taxon>
        <taxon>fabids</taxon>
        <taxon>Rosales</taxon>
        <taxon>Moraceae</taxon>
        <taxon>Ficeae</taxon>
        <taxon>Ficus</taxon>
    </lineage>
</organism>
<reference evidence="2" key="1">
    <citation type="submission" date="2023-07" db="EMBL/GenBank/DDBJ databases">
        <title>draft genome sequence of fig (Ficus carica).</title>
        <authorList>
            <person name="Takahashi T."/>
            <person name="Nishimura K."/>
        </authorList>
    </citation>
    <scope>NUCLEOTIDE SEQUENCE</scope>
</reference>